<keyword evidence="1" id="KW-0812">Transmembrane</keyword>
<dbReference type="EMBL" id="SZYH01000001">
    <property type="protein sequence ID" value="TKV66771.1"/>
    <property type="molecule type" value="Genomic_DNA"/>
</dbReference>
<dbReference type="OrthoDB" id="5654006at2"/>
<organism evidence="2 3">
    <name type="scientific">Marinobacter panjinensis</name>
    <dbReference type="NCBI Taxonomy" id="2576384"/>
    <lineage>
        <taxon>Bacteria</taxon>
        <taxon>Pseudomonadati</taxon>
        <taxon>Pseudomonadota</taxon>
        <taxon>Gammaproteobacteria</taxon>
        <taxon>Pseudomonadales</taxon>
        <taxon>Marinobacteraceae</taxon>
        <taxon>Marinobacter</taxon>
    </lineage>
</organism>
<dbReference type="AlphaFoldDB" id="A0A4U6R0H8"/>
<proteinExistence type="predicted"/>
<feature type="transmembrane region" description="Helical" evidence="1">
    <location>
        <begin position="21"/>
        <end position="44"/>
    </location>
</feature>
<keyword evidence="1" id="KW-0472">Membrane</keyword>
<dbReference type="InterPro" id="IPR001646">
    <property type="entry name" value="5peptide_repeat"/>
</dbReference>
<evidence type="ECO:0000313" key="2">
    <source>
        <dbReference type="EMBL" id="TKV66771.1"/>
    </source>
</evidence>
<comment type="caution">
    <text evidence="2">The sequence shown here is derived from an EMBL/GenBank/DDBJ whole genome shotgun (WGS) entry which is preliminary data.</text>
</comment>
<sequence length="289" mass="31491">MSSGSRQDGGKPERKPTIWQNPAVVAAIMASLIGGVFGVIQVIIPLAQQWGREDNGAGTVVSTEIATDPRELIVQADRMLANTETPINLRIDLIRALKQGSGEGAPPGYHEDAIDILVRYLRQAVGERRHAKDDFGLPYLRKDEYGNQFEPDPRMSRPLSIVAALEALDTIRDAAPTPVEVRIGNIDFSYMNLALLDLSNFNAGHSSFKSAFLSGCDCRGTNFNNGDLSGLVVWGEKQARFDGATFSNTKLGGSKWANVNLTGVDLSRAIGRPAVWLDIEPKEIQAIFR</sequence>
<evidence type="ECO:0000313" key="3">
    <source>
        <dbReference type="Proteomes" id="UP000308488"/>
    </source>
</evidence>
<reference evidence="2 3" key="1">
    <citation type="submission" date="2019-05" db="EMBL/GenBank/DDBJ databases">
        <title>Marinobacter panjinensis sp. nov., a moderately halophilic bacterium isolated from sea tidal flat environment.</title>
        <authorList>
            <person name="Yang W."/>
            <person name="An M."/>
            <person name="He W."/>
            <person name="Luo X."/>
            <person name="Zhu L."/>
            <person name="Chen G."/>
            <person name="Zhang Y."/>
            <person name="Wang Y."/>
        </authorList>
    </citation>
    <scope>NUCLEOTIDE SEQUENCE [LARGE SCALE GENOMIC DNA]</scope>
    <source>
        <strain evidence="2 3">PJ-16</strain>
    </source>
</reference>
<gene>
    <name evidence="2" type="ORF">FDP08_01030</name>
</gene>
<dbReference type="RefSeq" id="WP_137434193.1">
    <property type="nucleotide sequence ID" value="NZ_JANRHC010000004.1"/>
</dbReference>
<evidence type="ECO:0000256" key="1">
    <source>
        <dbReference type="SAM" id="Phobius"/>
    </source>
</evidence>
<dbReference type="Gene3D" id="2.160.20.80">
    <property type="entry name" value="E3 ubiquitin-protein ligase SopA"/>
    <property type="match status" value="1"/>
</dbReference>
<name>A0A4U6R0H8_9GAMM</name>
<keyword evidence="3" id="KW-1185">Reference proteome</keyword>
<dbReference type="Proteomes" id="UP000308488">
    <property type="component" value="Unassembled WGS sequence"/>
</dbReference>
<keyword evidence="1" id="KW-1133">Transmembrane helix</keyword>
<protein>
    <submittedName>
        <fullName evidence="2">Pentapeptide repeat-containing protein</fullName>
    </submittedName>
</protein>
<dbReference type="Pfam" id="PF00805">
    <property type="entry name" value="Pentapeptide"/>
    <property type="match status" value="1"/>
</dbReference>
<dbReference type="SUPFAM" id="SSF141571">
    <property type="entry name" value="Pentapeptide repeat-like"/>
    <property type="match status" value="1"/>
</dbReference>
<accession>A0A4U6R0H8</accession>